<name>U5L6B2_9BACI</name>
<organism evidence="1 2">
    <name type="scientific">Bacillus infantis NRRL B-14911</name>
    <dbReference type="NCBI Taxonomy" id="1367477"/>
    <lineage>
        <taxon>Bacteria</taxon>
        <taxon>Bacillati</taxon>
        <taxon>Bacillota</taxon>
        <taxon>Bacilli</taxon>
        <taxon>Bacillales</taxon>
        <taxon>Bacillaceae</taxon>
        <taxon>Bacillus</taxon>
    </lineage>
</organism>
<proteinExistence type="predicted"/>
<protein>
    <submittedName>
        <fullName evidence="1">Uncharacterized protein</fullName>
    </submittedName>
</protein>
<evidence type="ECO:0000313" key="1">
    <source>
        <dbReference type="EMBL" id="AGX02960.1"/>
    </source>
</evidence>
<keyword evidence="2" id="KW-1185">Reference proteome</keyword>
<dbReference type="KEGG" id="bif:N288_05025"/>
<dbReference type="STRING" id="1367477.N288_05025"/>
<gene>
    <name evidence="1" type="ORF">N288_05025</name>
</gene>
<dbReference type="AlphaFoldDB" id="U5L6B2"/>
<dbReference type="HOGENOM" id="CLU_2679999_0_0_9"/>
<sequence>MLFMECWQIRRKLTLLDRVYNLRDQSGSSRLLQRLKWAYFVMGAFQASLAINYRSIQAAGRDIFLQPFYMRKIE</sequence>
<dbReference type="Proteomes" id="UP000017805">
    <property type="component" value="Chromosome"/>
</dbReference>
<reference evidence="1 2" key="1">
    <citation type="submission" date="2013-07" db="EMBL/GenBank/DDBJ databases">
        <title>Complete genome sequence of Bacillus infantis NRRL B-14911 that has potential to induce cardiac disease by antigenic mimicry.</title>
        <authorList>
            <person name="Massilamany C."/>
            <person name="Smith T.P.L."/>
            <person name="Loy J.D."/>
            <person name="Barletta R."/>
            <person name="Reddy J."/>
        </authorList>
    </citation>
    <scope>NUCLEOTIDE SEQUENCE [LARGE SCALE GENOMIC DNA]</scope>
    <source>
        <strain evidence="1 2">NRRL B-14911</strain>
    </source>
</reference>
<dbReference type="EMBL" id="CP006643">
    <property type="protein sequence ID" value="AGX02960.1"/>
    <property type="molecule type" value="Genomic_DNA"/>
</dbReference>
<accession>U5L6B2</accession>
<evidence type="ECO:0000313" key="2">
    <source>
        <dbReference type="Proteomes" id="UP000017805"/>
    </source>
</evidence>